<proteinExistence type="predicted"/>
<gene>
    <name evidence="2" type="ORF">H9X83_09605</name>
</gene>
<name>A0ABS2GA90_9FIRM</name>
<feature type="region of interest" description="Disordered" evidence="1">
    <location>
        <begin position="150"/>
        <end position="172"/>
    </location>
</feature>
<protein>
    <recommendedName>
        <fullName evidence="4">GINS subunit domain-containing protein</fullName>
    </recommendedName>
</protein>
<keyword evidence="3" id="KW-1185">Reference proteome</keyword>
<evidence type="ECO:0000256" key="1">
    <source>
        <dbReference type="SAM" id="MobiDB-lite"/>
    </source>
</evidence>
<dbReference type="RefSeq" id="WP_205134156.1">
    <property type="nucleotide sequence ID" value="NZ_JACSNT010000013.1"/>
</dbReference>
<evidence type="ECO:0008006" key="4">
    <source>
        <dbReference type="Google" id="ProtNLM"/>
    </source>
</evidence>
<organism evidence="2 3">
    <name type="scientific">Anaerotignum lactatifermentans</name>
    <dbReference type="NCBI Taxonomy" id="160404"/>
    <lineage>
        <taxon>Bacteria</taxon>
        <taxon>Bacillati</taxon>
        <taxon>Bacillota</taxon>
        <taxon>Clostridia</taxon>
        <taxon>Lachnospirales</taxon>
        <taxon>Anaerotignaceae</taxon>
        <taxon>Anaerotignum</taxon>
    </lineage>
</organism>
<evidence type="ECO:0000313" key="2">
    <source>
        <dbReference type="EMBL" id="MBM6878406.1"/>
    </source>
</evidence>
<comment type="caution">
    <text evidence="2">The sequence shown here is derived from an EMBL/GenBank/DDBJ whole genome shotgun (WGS) entry which is preliminary data.</text>
</comment>
<dbReference type="EMBL" id="JACSNV010000013">
    <property type="protein sequence ID" value="MBM6878406.1"/>
    <property type="molecule type" value="Genomic_DNA"/>
</dbReference>
<evidence type="ECO:0000313" key="3">
    <source>
        <dbReference type="Proteomes" id="UP000729290"/>
    </source>
</evidence>
<accession>A0ABS2GA90</accession>
<sequence length="172" mass="19108">MEEKDVQWTELLQGAEGLQMLRRVERLRRLMGGSPPAEQAEPPAEGTSVFDETKGERMLFAAIPFLDQEYQKDLYVVVRLMQMRRVLEGSALEARSRREESPALRRRKLLAAIRPCLSGEESRNLDLILKVMEVRQILQKKENGYGIYMGKTGDSGAGGGTSAPAAGSAGKK</sequence>
<feature type="compositionally biased region" description="Low complexity" evidence="1">
    <location>
        <begin position="162"/>
        <end position="172"/>
    </location>
</feature>
<reference evidence="2 3" key="1">
    <citation type="journal article" date="2021" name="Sci. Rep.">
        <title>The distribution of antibiotic resistance genes in chicken gut microbiota commensals.</title>
        <authorList>
            <person name="Juricova H."/>
            <person name="Matiasovicova J."/>
            <person name="Kubasova T."/>
            <person name="Cejkova D."/>
            <person name="Rychlik I."/>
        </authorList>
    </citation>
    <scope>NUCLEOTIDE SEQUENCE [LARGE SCALE GENOMIC DNA]</scope>
    <source>
        <strain evidence="2 3">An431b</strain>
    </source>
</reference>
<dbReference type="Proteomes" id="UP000729290">
    <property type="component" value="Unassembled WGS sequence"/>
</dbReference>